<keyword evidence="11" id="KW-1133">Transmembrane helix</keyword>
<name>A0A1R0H4W5_9FUNG</name>
<dbReference type="OrthoDB" id="421038at2759"/>
<dbReference type="Pfam" id="PF03198">
    <property type="entry name" value="Glyco_hydro_72"/>
    <property type="match status" value="1"/>
</dbReference>
<dbReference type="InterPro" id="IPR012946">
    <property type="entry name" value="X8"/>
</dbReference>
<dbReference type="STRING" id="133383.A0A1R0H4W5"/>
<comment type="subcellular location">
    <subcellularLocation>
        <location evidence="1">Cell envelope</location>
    </subcellularLocation>
    <subcellularLocation>
        <location evidence="10">Cell membrane</location>
        <topology evidence="10">Lipid-anchor</topology>
        <topology evidence="10">GPI-anchor</topology>
    </subcellularLocation>
    <subcellularLocation>
        <location evidence="2">Membrane</location>
        <topology evidence="2">Lipid-anchor</topology>
        <topology evidence="2">GPI-anchor</topology>
    </subcellularLocation>
</comment>
<gene>
    <name evidence="13" type="ORF">AYI68_g1677</name>
</gene>
<evidence type="ECO:0000256" key="6">
    <source>
        <dbReference type="ARBA" id="ARBA00023136"/>
    </source>
</evidence>
<evidence type="ECO:0000256" key="11">
    <source>
        <dbReference type="SAM" id="Phobius"/>
    </source>
</evidence>
<dbReference type="InterPro" id="IPR004886">
    <property type="entry name" value="Glucanosyltransferase"/>
</dbReference>
<dbReference type="GO" id="GO:0031505">
    <property type="term" value="P:fungal-type cell wall organization"/>
    <property type="evidence" value="ECO:0007669"/>
    <property type="project" value="TreeGrafter"/>
</dbReference>
<evidence type="ECO:0000313" key="13">
    <source>
        <dbReference type="EMBL" id="OLY84163.1"/>
    </source>
</evidence>
<evidence type="ECO:0000256" key="10">
    <source>
        <dbReference type="RuleBase" id="RU361209"/>
    </source>
</evidence>
<keyword evidence="9 10" id="KW-0449">Lipoprotein</keyword>
<dbReference type="PANTHER" id="PTHR31468">
    <property type="entry name" value="1,3-BETA-GLUCANOSYLTRANSFERASE GAS1"/>
    <property type="match status" value="1"/>
</dbReference>
<keyword evidence="8" id="KW-0325">Glycoprotein</keyword>
<comment type="caution">
    <text evidence="13">The sequence shown here is derived from an EMBL/GenBank/DDBJ whole genome shotgun (WGS) entry which is preliminary data.</text>
</comment>
<dbReference type="Pfam" id="PF07983">
    <property type="entry name" value="X8"/>
    <property type="match status" value="1"/>
</dbReference>
<evidence type="ECO:0000313" key="14">
    <source>
        <dbReference type="Proteomes" id="UP000187455"/>
    </source>
</evidence>
<feature type="transmembrane region" description="Helical" evidence="11">
    <location>
        <begin position="6"/>
        <end position="29"/>
    </location>
</feature>
<reference evidence="13 14" key="1">
    <citation type="journal article" date="2016" name="Mol. Biol. Evol.">
        <title>Genome-Wide Survey of Gut Fungi (Harpellales) Reveals the First Horizontally Transferred Ubiquitin Gene from a Mosquito Host.</title>
        <authorList>
            <person name="Wang Y."/>
            <person name="White M.M."/>
            <person name="Kvist S."/>
            <person name="Moncalvo J.M."/>
        </authorList>
    </citation>
    <scope>NUCLEOTIDE SEQUENCE [LARGE SCALE GENOMIC DNA]</scope>
    <source>
        <strain evidence="13 14">ALG-7-W6</strain>
    </source>
</reference>
<evidence type="ECO:0000256" key="1">
    <source>
        <dbReference type="ARBA" id="ARBA00004196"/>
    </source>
</evidence>
<dbReference type="AlphaFoldDB" id="A0A1R0H4W5"/>
<evidence type="ECO:0000256" key="7">
    <source>
        <dbReference type="ARBA" id="ARBA00023157"/>
    </source>
</evidence>
<keyword evidence="6 10" id="KW-0472">Membrane</keyword>
<dbReference type="GO" id="GO:0071970">
    <property type="term" value="P:fungal-type cell wall (1-&gt;3)-beta-D-glucan biosynthetic process"/>
    <property type="evidence" value="ECO:0007669"/>
    <property type="project" value="TreeGrafter"/>
</dbReference>
<keyword evidence="7" id="KW-1015">Disulfide bond</keyword>
<dbReference type="EMBL" id="LSSL01000597">
    <property type="protein sequence ID" value="OLY84163.1"/>
    <property type="molecule type" value="Genomic_DNA"/>
</dbReference>
<keyword evidence="14" id="KW-1185">Reference proteome</keyword>
<protein>
    <recommendedName>
        <fullName evidence="10">1,3-beta-glucanosyltransferase</fullName>
        <ecNumber evidence="10">2.4.1.-</ecNumber>
    </recommendedName>
</protein>
<dbReference type="SMART" id="SM00768">
    <property type="entry name" value="X8"/>
    <property type="match status" value="1"/>
</dbReference>
<evidence type="ECO:0000259" key="12">
    <source>
        <dbReference type="SMART" id="SM00768"/>
    </source>
</evidence>
<keyword evidence="4 10" id="KW-0336">GPI-anchor</keyword>
<keyword evidence="10 13" id="KW-0808">Transferase</keyword>
<feature type="transmembrane region" description="Helical" evidence="11">
    <location>
        <begin position="553"/>
        <end position="573"/>
    </location>
</feature>
<sequence>MTLNILLKLFAVFYILVSPILVSSIDNLVIKGSKFFNGRTGNQFFFKGISYQPRSFDLGNNPDPLALETQCLRDIEYFKELRINTIRVYETDYNLNHDVCMEALEDAGIYVLLDIPSKSYSINRVSPSWDTYLYENFKKKIDAFNKYPNVAGYLIGNEVITGNDTTPSAAFVKASVRDMKLYMKEKRYESYIGYADIDKDSVRINDSRYFDCGNDTNSKIDFYGINTFRWCDNNLTYTTSGYLNISESYSNYDIPVLVSALGCVPEDGREFNDLKTILGPNMTDVFSGGIAYEYSNEAGFGIVDIENGLVTKKPDFEYLKEALDLNPKNDLKLTTFRESKNASTCPSVSSDWRVNSRSLPPTPQKNFCDCVYWSLKCLVGTKDIPRDELDRELERIVNYICDSMNCGFITSNTVDGYYGPISSCSPNIRAKYIINKYFIFNDEDPSYCSYPTIGSIIIDKTKVSNVNQCKNTTLPNQEDPGDQVIIIENSNPSLSKKQLGRNPIAKNKPENQVIKIESESSDVFDLISSPLINLRHNSLYRSRNLVKRNGSHINGIFLHLIILTVTVAILFNLY</sequence>
<comment type="similarity">
    <text evidence="3 10">Belongs to the glycosyl hydrolase 72 family.</text>
</comment>
<dbReference type="SUPFAM" id="SSF51445">
    <property type="entry name" value="(Trans)glycosidases"/>
    <property type="match status" value="1"/>
</dbReference>
<dbReference type="Gene3D" id="3.20.20.80">
    <property type="entry name" value="Glycosidases"/>
    <property type="match status" value="1"/>
</dbReference>
<evidence type="ECO:0000256" key="9">
    <source>
        <dbReference type="ARBA" id="ARBA00023288"/>
    </source>
</evidence>
<organism evidence="13 14">
    <name type="scientific">Smittium mucronatum</name>
    <dbReference type="NCBI Taxonomy" id="133383"/>
    <lineage>
        <taxon>Eukaryota</taxon>
        <taxon>Fungi</taxon>
        <taxon>Fungi incertae sedis</taxon>
        <taxon>Zoopagomycota</taxon>
        <taxon>Kickxellomycotina</taxon>
        <taxon>Harpellomycetes</taxon>
        <taxon>Harpellales</taxon>
        <taxon>Legeriomycetaceae</taxon>
        <taxon>Smittium</taxon>
    </lineage>
</organism>
<keyword evidence="5" id="KW-0732">Signal</keyword>
<dbReference type="GO" id="GO:0005886">
    <property type="term" value="C:plasma membrane"/>
    <property type="evidence" value="ECO:0007669"/>
    <property type="project" value="UniProtKB-SubCell"/>
</dbReference>
<evidence type="ECO:0000256" key="5">
    <source>
        <dbReference type="ARBA" id="ARBA00022729"/>
    </source>
</evidence>
<dbReference type="InterPro" id="IPR017853">
    <property type="entry name" value="GH"/>
</dbReference>
<comment type="function">
    <text evidence="10">Splits internally a 1,3-beta-glucan molecule and transfers the newly generated reducing end (the donor) to the non-reducing end of another 1,3-beta-glucan molecule (the acceptor) forming a 1,3-beta linkage, resulting in the elongation of 1,3-beta-glucan chains in the cell wall.</text>
</comment>
<dbReference type="GO" id="GO:0042124">
    <property type="term" value="F:1,3-beta-glucanosyltransferase activity"/>
    <property type="evidence" value="ECO:0007669"/>
    <property type="project" value="TreeGrafter"/>
</dbReference>
<proteinExistence type="inferred from homology"/>
<evidence type="ECO:0000256" key="4">
    <source>
        <dbReference type="ARBA" id="ARBA00022622"/>
    </source>
</evidence>
<dbReference type="EC" id="2.4.1.-" evidence="10"/>
<accession>A0A1R0H4W5</accession>
<evidence type="ECO:0000256" key="3">
    <source>
        <dbReference type="ARBA" id="ARBA00007528"/>
    </source>
</evidence>
<evidence type="ECO:0000256" key="2">
    <source>
        <dbReference type="ARBA" id="ARBA00004589"/>
    </source>
</evidence>
<evidence type="ECO:0000256" key="8">
    <source>
        <dbReference type="ARBA" id="ARBA00023180"/>
    </source>
</evidence>
<dbReference type="PANTHER" id="PTHR31468:SF2">
    <property type="entry name" value="1,3-BETA-GLUCANOSYLTRANSFERASE GAS1"/>
    <property type="match status" value="1"/>
</dbReference>
<dbReference type="GO" id="GO:0098552">
    <property type="term" value="C:side of membrane"/>
    <property type="evidence" value="ECO:0007669"/>
    <property type="project" value="UniProtKB-KW"/>
</dbReference>
<dbReference type="Gene3D" id="1.20.58.1040">
    <property type="match status" value="1"/>
</dbReference>
<keyword evidence="11" id="KW-0812">Transmembrane</keyword>
<feature type="domain" description="X8" evidence="12">
    <location>
        <begin position="381"/>
        <end position="471"/>
    </location>
</feature>
<dbReference type="Proteomes" id="UP000187455">
    <property type="component" value="Unassembled WGS sequence"/>
</dbReference>